<organism evidence="1 2">
    <name type="scientific">Romanomermis culicivorax</name>
    <name type="common">Nematode worm</name>
    <dbReference type="NCBI Taxonomy" id="13658"/>
    <lineage>
        <taxon>Eukaryota</taxon>
        <taxon>Metazoa</taxon>
        <taxon>Ecdysozoa</taxon>
        <taxon>Nematoda</taxon>
        <taxon>Enoplea</taxon>
        <taxon>Dorylaimia</taxon>
        <taxon>Mermithida</taxon>
        <taxon>Mermithoidea</taxon>
        <taxon>Mermithidae</taxon>
        <taxon>Romanomermis</taxon>
    </lineage>
</organism>
<proteinExistence type="predicted"/>
<accession>A0A915HHS5</accession>
<sequence length="159" mass="16557">MADNIARTAYIATISTEAPPTLAAQSPVVVQQQQQQENLHTSPSTAAQFVDAAHFLTSATDAGESTVIDIGQMTAEDLQAMGIQLVDVDDLGNVDMPSAAADGGDGGMMISAEDLAALQREGVQIFHQDGMLIIQQMDGTTTTLMASAAAPSSENLNHQ</sequence>
<name>A0A915HHS5_ROMCU</name>
<dbReference type="Proteomes" id="UP000887565">
    <property type="component" value="Unplaced"/>
</dbReference>
<dbReference type="WBParaSite" id="nRc.2.0.1.t01557-RA">
    <property type="protein sequence ID" value="nRc.2.0.1.t01557-RA"/>
    <property type="gene ID" value="nRc.2.0.1.g01557"/>
</dbReference>
<evidence type="ECO:0000313" key="1">
    <source>
        <dbReference type="Proteomes" id="UP000887565"/>
    </source>
</evidence>
<keyword evidence="1" id="KW-1185">Reference proteome</keyword>
<evidence type="ECO:0000313" key="2">
    <source>
        <dbReference type="WBParaSite" id="nRc.2.0.1.t01557-RA"/>
    </source>
</evidence>
<dbReference type="AlphaFoldDB" id="A0A915HHS5"/>
<reference evidence="2" key="1">
    <citation type="submission" date="2022-11" db="UniProtKB">
        <authorList>
            <consortium name="WormBaseParasite"/>
        </authorList>
    </citation>
    <scope>IDENTIFICATION</scope>
</reference>
<protein>
    <submittedName>
        <fullName evidence="2">Uncharacterized protein</fullName>
    </submittedName>
</protein>